<dbReference type="InterPro" id="IPR004149">
    <property type="entry name" value="Znf_DNAligase_C4"/>
</dbReference>
<dbReference type="GO" id="GO:0003677">
    <property type="term" value="F:DNA binding"/>
    <property type="evidence" value="ECO:0007669"/>
    <property type="project" value="InterPro"/>
</dbReference>
<dbReference type="PIRSF" id="PIRSF001604">
    <property type="entry name" value="LigA"/>
    <property type="match status" value="1"/>
</dbReference>
<reference evidence="18" key="1">
    <citation type="submission" date="2016-10" db="EMBL/GenBank/DDBJ databases">
        <authorList>
            <person name="Varghese N."/>
            <person name="Submissions S."/>
        </authorList>
    </citation>
    <scope>NUCLEOTIDE SEQUENCE [LARGE SCALE GENOMIC DNA]</scope>
    <source>
        <strain evidence="18">DSM 241</strain>
    </source>
</reference>
<keyword evidence="11 14" id="KW-0234">DNA repair</keyword>
<feature type="active site" description="N6-AMP-lysine intermediate" evidence="14">
    <location>
        <position position="120"/>
    </location>
</feature>
<feature type="binding site" evidence="14">
    <location>
        <position position="413"/>
    </location>
    <ligand>
        <name>Zn(2+)</name>
        <dbReference type="ChEBI" id="CHEBI:29105"/>
    </ligand>
</feature>
<evidence type="ECO:0000256" key="7">
    <source>
        <dbReference type="ARBA" id="ARBA00022763"/>
    </source>
</evidence>
<feature type="binding site" evidence="14">
    <location>
        <position position="141"/>
    </location>
    <ligand>
        <name>NAD(+)</name>
        <dbReference type="ChEBI" id="CHEBI:57540"/>
    </ligand>
</feature>
<evidence type="ECO:0000256" key="5">
    <source>
        <dbReference type="ARBA" id="ARBA00022705"/>
    </source>
</evidence>
<keyword evidence="14" id="KW-0464">Manganese</keyword>
<dbReference type="InterPro" id="IPR041663">
    <property type="entry name" value="DisA/LigA_HHH"/>
</dbReference>
<proteinExistence type="inferred from homology"/>
<dbReference type="FunFam" id="2.40.50.140:FF:000012">
    <property type="entry name" value="DNA ligase"/>
    <property type="match status" value="1"/>
</dbReference>
<dbReference type="Pfam" id="PF14520">
    <property type="entry name" value="HHH_5"/>
    <property type="match status" value="1"/>
</dbReference>
<feature type="binding site" evidence="14">
    <location>
        <position position="437"/>
    </location>
    <ligand>
        <name>Zn(2+)</name>
        <dbReference type="ChEBI" id="CHEBI:29105"/>
    </ligand>
</feature>
<dbReference type="InterPro" id="IPR013840">
    <property type="entry name" value="DNAligase_N"/>
</dbReference>
<dbReference type="Pfam" id="PF00533">
    <property type="entry name" value="BRCT"/>
    <property type="match status" value="1"/>
</dbReference>
<dbReference type="Pfam" id="PF12826">
    <property type="entry name" value="HHH_2"/>
    <property type="match status" value="1"/>
</dbReference>
<evidence type="ECO:0000256" key="1">
    <source>
        <dbReference type="ARBA" id="ARBA00004067"/>
    </source>
</evidence>
<dbReference type="PANTHER" id="PTHR23389">
    <property type="entry name" value="CHROMOSOME TRANSMISSION FIDELITY FACTOR 18"/>
    <property type="match status" value="1"/>
</dbReference>
<feature type="binding site" evidence="14">
    <location>
        <position position="118"/>
    </location>
    <ligand>
        <name>NAD(+)</name>
        <dbReference type="ChEBI" id="CHEBI:57540"/>
    </ligand>
</feature>
<dbReference type="CDD" id="cd17748">
    <property type="entry name" value="BRCT_DNA_ligase_like"/>
    <property type="match status" value="1"/>
</dbReference>
<feature type="binding site" evidence="14">
    <location>
        <position position="178"/>
    </location>
    <ligand>
        <name>NAD(+)</name>
        <dbReference type="ChEBI" id="CHEBI:57540"/>
    </ligand>
</feature>
<dbReference type="NCBIfam" id="NF005932">
    <property type="entry name" value="PRK07956.1"/>
    <property type="match status" value="1"/>
</dbReference>
<protein>
    <recommendedName>
        <fullName evidence="3 14">DNA ligase</fullName>
        <ecNumber evidence="2 14">6.5.1.2</ecNumber>
    </recommendedName>
    <alternativeName>
        <fullName evidence="14">Polydeoxyribonucleotide synthase [NAD(+)]</fullName>
    </alternativeName>
</protein>
<dbReference type="NCBIfam" id="TIGR00575">
    <property type="entry name" value="dnlj"/>
    <property type="match status" value="1"/>
</dbReference>
<dbReference type="Pfam" id="PF03119">
    <property type="entry name" value="DNA_ligase_ZBD"/>
    <property type="match status" value="1"/>
</dbReference>
<evidence type="ECO:0000256" key="3">
    <source>
        <dbReference type="ARBA" id="ARBA00013308"/>
    </source>
</evidence>
<evidence type="ECO:0000256" key="14">
    <source>
        <dbReference type="HAMAP-Rule" id="MF_01588"/>
    </source>
</evidence>
<dbReference type="OrthoDB" id="9759736at2"/>
<comment type="similarity">
    <text evidence="13 14">Belongs to the NAD-dependent DNA ligase family. LigA subfamily.</text>
</comment>
<dbReference type="AlphaFoldDB" id="A0A1H7FI66"/>
<dbReference type="FunFam" id="1.10.150.20:FF:000006">
    <property type="entry name" value="DNA ligase"/>
    <property type="match status" value="1"/>
</dbReference>
<dbReference type="GO" id="GO:0006260">
    <property type="term" value="P:DNA replication"/>
    <property type="evidence" value="ECO:0007669"/>
    <property type="project" value="UniProtKB-KW"/>
</dbReference>
<keyword evidence="4 14" id="KW-0436">Ligase</keyword>
<evidence type="ECO:0000256" key="8">
    <source>
        <dbReference type="ARBA" id="ARBA00022833"/>
    </source>
</evidence>
<dbReference type="EC" id="6.5.1.2" evidence="2 14"/>
<comment type="cofactor">
    <cofactor evidence="14">
        <name>Mg(2+)</name>
        <dbReference type="ChEBI" id="CHEBI:18420"/>
    </cofactor>
    <cofactor evidence="14">
        <name>Mn(2+)</name>
        <dbReference type="ChEBI" id="CHEBI:29035"/>
    </cofactor>
</comment>
<evidence type="ECO:0000256" key="13">
    <source>
        <dbReference type="ARBA" id="ARBA00060881"/>
    </source>
</evidence>
<dbReference type="Gene3D" id="3.40.50.10190">
    <property type="entry name" value="BRCT domain"/>
    <property type="match status" value="1"/>
</dbReference>
<comment type="caution">
    <text evidence="14">Lacks conserved residue(s) required for the propagation of feature annotation.</text>
</comment>
<dbReference type="FunFam" id="1.10.150.20:FF:000007">
    <property type="entry name" value="DNA ligase"/>
    <property type="match status" value="1"/>
</dbReference>
<dbReference type="STRING" id="1396821.SAMN05444515_101245"/>
<dbReference type="FunFam" id="1.10.287.610:FF:000002">
    <property type="entry name" value="DNA ligase"/>
    <property type="match status" value="1"/>
</dbReference>
<dbReference type="InterPro" id="IPR001357">
    <property type="entry name" value="BRCT_dom"/>
</dbReference>
<evidence type="ECO:0000256" key="9">
    <source>
        <dbReference type="ARBA" id="ARBA00022842"/>
    </source>
</evidence>
<dbReference type="PROSITE" id="PS01055">
    <property type="entry name" value="DNA_LIGASE_N1"/>
    <property type="match status" value="1"/>
</dbReference>
<dbReference type="InterPro" id="IPR013839">
    <property type="entry name" value="DNAligase_adenylation"/>
</dbReference>
<organism evidence="17 18">
    <name type="scientific">Ectothiorhodospira marina</name>
    <dbReference type="NCBI Taxonomy" id="1396821"/>
    <lineage>
        <taxon>Bacteria</taxon>
        <taxon>Pseudomonadati</taxon>
        <taxon>Pseudomonadota</taxon>
        <taxon>Gammaproteobacteria</taxon>
        <taxon>Chromatiales</taxon>
        <taxon>Ectothiorhodospiraceae</taxon>
        <taxon>Ectothiorhodospira</taxon>
    </lineage>
</organism>
<feature type="binding site" evidence="14">
    <location>
        <begin position="37"/>
        <end position="41"/>
    </location>
    <ligand>
        <name>NAD(+)</name>
        <dbReference type="ChEBI" id="CHEBI:57540"/>
    </ligand>
</feature>
<dbReference type="Gene3D" id="2.40.50.140">
    <property type="entry name" value="Nucleic acid-binding proteins"/>
    <property type="match status" value="1"/>
</dbReference>
<sequence>MNDAAPEAVREKVEALRSQLDHHDYRYYVLDDPEIPDAAYDRLLRELQDLEAEYPELVTPESPTQRVGGRPLEGFPEARHLLPMLSLDNAFEEAEVLAFDQRLRERLDTHDTLAYAVEPKLDGLAVSLLYENGQLVRGATRGDGTTGEDITSNIRTIRAIPLRLQGAHHPPRLEVRGEVYMEKARFETLNARAREDGGKVFVNPRNAAAGSLRQLDPRVTAERPLSFFAYGVGYVETGNLADTQGETLDQLARWGLRVCPERDVVSGAEGCLAYYRRICQARDELPYEIDGVVYKVNSLRLQQELGFVSRAPRWAIAHKYPAQEQITVLKEVEFQVGRTGAVTPVARLEPVFVGGVTVSNATLHNMDEVLRKDVRIGDTVIVRRAGDVIPEVAGVVKDLRPEDARAIVMPETCPVCGSSVVRPEGEAVSRCSGGLYCAAQRREAIKHFASRRALDVEGLGDKLVEQLVDRGLVEHVDDLYALDSATLAGLERMGEKSAANLVAALEKSKHTTLDRFIFALGIREVGEATARGLAAHFGSLDALMAADADALMQVPDVGPKVAEHVSAFFAQPHNREVIQALREAGVRWEEHEPAARPSDEDQPLAGCTYVLTGTLSSMTRDEAGARLRALGAKVSGSVSKKTTAVVAGDAAGSKRDKAEQLGVPVLDERALMELLGGSATGAEPGD</sequence>
<keyword evidence="8 14" id="KW-0862">Zinc</keyword>
<dbReference type="Pfam" id="PF01653">
    <property type="entry name" value="DNA_ligase_aden"/>
    <property type="match status" value="1"/>
</dbReference>
<dbReference type="SUPFAM" id="SSF56091">
    <property type="entry name" value="DNA ligase/mRNA capping enzyme, catalytic domain"/>
    <property type="match status" value="1"/>
</dbReference>
<keyword evidence="10 14" id="KW-0520">NAD</keyword>
<dbReference type="Gene3D" id="1.10.287.610">
    <property type="entry name" value="Helix hairpin bin"/>
    <property type="match status" value="1"/>
</dbReference>
<evidence type="ECO:0000256" key="11">
    <source>
        <dbReference type="ARBA" id="ARBA00023204"/>
    </source>
</evidence>
<dbReference type="InterPro" id="IPR003583">
    <property type="entry name" value="Hlx-hairpin-Hlx_DNA-bd_motif"/>
</dbReference>
<dbReference type="GO" id="GO:0006281">
    <property type="term" value="P:DNA repair"/>
    <property type="evidence" value="ECO:0007669"/>
    <property type="project" value="UniProtKB-KW"/>
</dbReference>
<evidence type="ECO:0000256" key="10">
    <source>
        <dbReference type="ARBA" id="ARBA00023027"/>
    </source>
</evidence>
<accession>A0A1H7FI66</accession>
<dbReference type="SUPFAM" id="SSF52113">
    <property type="entry name" value="BRCT domain"/>
    <property type="match status" value="1"/>
</dbReference>
<dbReference type="Pfam" id="PF03120">
    <property type="entry name" value="OB_DNA_ligase"/>
    <property type="match status" value="1"/>
</dbReference>
<gene>
    <name evidence="14" type="primary">ligA</name>
    <name evidence="17" type="ORF">SAMN05444515_101245</name>
</gene>
<dbReference type="PANTHER" id="PTHR23389:SF9">
    <property type="entry name" value="DNA LIGASE"/>
    <property type="match status" value="1"/>
</dbReference>
<name>A0A1H7FI66_9GAMM</name>
<comment type="catalytic activity">
    <reaction evidence="12 14 15">
        <text>NAD(+) + (deoxyribonucleotide)n-3'-hydroxyl + 5'-phospho-(deoxyribonucleotide)m = (deoxyribonucleotide)n+m + AMP + beta-nicotinamide D-nucleotide.</text>
        <dbReference type="EC" id="6.5.1.2"/>
    </reaction>
</comment>
<dbReference type="EMBL" id="FOAA01000001">
    <property type="protein sequence ID" value="SEK25711.1"/>
    <property type="molecule type" value="Genomic_DNA"/>
</dbReference>
<keyword evidence="6 14" id="KW-0479">Metal-binding</keyword>
<keyword evidence="9 14" id="KW-0460">Magnesium</keyword>
<dbReference type="Proteomes" id="UP000199256">
    <property type="component" value="Unassembled WGS sequence"/>
</dbReference>
<comment type="function">
    <text evidence="1 14">DNA ligase that catalyzes the formation of phosphodiester linkages between 5'-phosphoryl and 3'-hydroxyl groups in double-stranded DNA using NAD as a coenzyme and as the energy source for the reaction. It is essential for DNA replication and repair of damaged DNA.</text>
</comment>
<dbReference type="InterPro" id="IPR033136">
    <property type="entry name" value="DNA_ligase_CS"/>
</dbReference>
<keyword evidence="5 14" id="KW-0235">DNA replication</keyword>
<evidence type="ECO:0000256" key="6">
    <source>
        <dbReference type="ARBA" id="ARBA00022723"/>
    </source>
</evidence>
<dbReference type="SMART" id="SM00278">
    <property type="entry name" value="HhH1"/>
    <property type="match status" value="4"/>
</dbReference>
<evidence type="ECO:0000256" key="2">
    <source>
        <dbReference type="ARBA" id="ARBA00012722"/>
    </source>
</evidence>
<dbReference type="GO" id="GO:0046872">
    <property type="term" value="F:metal ion binding"/>
    <property type="evidence" value="ECO:0007669"/>
    <property type="project" value="UniProtKB-KW"/>
</dbReference>
<dbReference type="CDD" id="cd00114">
    <property type="entry name" value="LIGANc"/>
    <property type="match status" value="1"/>
</dbReference>
<feature type="binding site" evidence="14">
    <location>
        <position position="295"/>
    </location>
    <ligand>
        <name>NAD(+)</name>
        <dbReference type="ChEBI" id="CHEBI:57540"/>
    </ligand>
</feature>
<dbReference type="InterPro" id="IPR004150">
    <property type="entry name" value="NAD_DNA_ligase_OB"/>
</dbReference>
<dbReference type="SMART" id="SM00292">
    <property type="entry name" value="BRCT"/>
    <property type="match status" value="1"/>
</dbReference>
<dbReference type="GO" id="GO:0005829">
    <property type="term" value="C:cytosol"/>
    <property type="evidence" value="ECO:0007669"/>
    <property type="project" value="TreeGrafter"/>
</dbReference>
<dbReference type="InterPro" id="IPR012340">
    <property type="entry name" value="NA-bd_OB-fold"/>
</dbReference>
<feature type="binding site" evidence="14">
    <location>
        <position position="416"/>
    </location>
    <ligand>
        <name>Zn(2+)</name>
        <dbReference type="ChEBI" id="CHEBI:29105"/>
    </ligand>
</feature>
<feature type="binding site" evidence="14">
    <location>
        <position position="319"/>
    </location>
    <ligand>
        <name>NAD(+)</name>
        <dbReference type="ChEBI" id="CHEBI:57540"/>
    </ligand>
</feature>
<dbReference type="HAMAP" id="MF_01588">
    <property type="entry name" value="DNA_ligase_A"/>
    <property type="match status" value="1"/>
</dbReference>
<keyword evidence="18" id="KW-1185">Reference proteome</keyword>
<dbReference type="Gene3D" id="6.20.10.30">
    <property type="match status" value="1"/>
</dbReference>
<dbReference type="InterPro" id="IPR036420">
    <property type="entry name" value="BRCT_dom_sf"/>
</dbReference>
<evidence type="ECO:0000259" key="16">
    <source>
        <dbReference type="PROSITE" id="PS50172"/>
    </source>
</evidence>
<evidence type="ECO:0000313" key="17">
    <source>
        <dbReference type="EMBL" id="SEK25711.1"/>
    </source>
</evidence>
<dbReference type="Gene3D" id="1.10.150.20">
    <property type="entry name" value="5' to 3' exonuclease, C-terminal subdomain"/>
    <property type="match status" value="2"/>
</dbReference>
<dbReference type="Gene3D" id="3.30.470.30">
    <property type="entry name" value="DNA ligase/mRNA capping enzyme"/>
    <property type="match status" value="1"/>
</dbReference>
<dbReference type="SMART" id="SM00532">
    <property type="entry name" value="LIGANc"/>
    <property type="match status" value="1"/>
</dbReference>
<dbReference type="SUPFAM" id="SSF47781">
    <property type="entry name" value="RuvA domain 2-like"/>
    <property type="match status" value="1"/>
</dbReference>
<evidence type="ECO:0000256" key="15">
    <source>
        <dbReference type="RuleBase" id="RU000618"/>
    </source>
</evidence>
<keyword evidence="7 14" id="KW-0227">DNA damage</keyword>
<dbReference type="FunFam" id="3.30.470.30:FF:000001">
    <property type="entry name" value="DNA ligase"/>
    <property type="match status" value="1"/>
</dbReference>
<feature type="binding site" evidence="14">
    <location>
        <begin position="86"/>
        <end position="87"/>
    </location>
    <ligand>
        <name>NAD(+)</name>
        <dbReference type="ChEBI" id="CHEBI:57540"/>
    </ligand>
</feature>
<dbReference type="InterPro" id="IPR018239">
    <property type="entry name" value="DNA_ligase_AS"/>
</dbReference>
<evidence type="ECO:0000313" key="18">
    <source>
        <dbReference type="Proteomes" id="UP000199256"/>
    </source>
</evidence>
<evidence type="ECO:0000256" key="12">
    <source>
        <dbReference type="ARBA" id="ARBA00034005"/>
    </source>
</evidence>
<dbReference type="GO" id="GO:0003911">
    <property type="term" value="F:DNA ligase (NAD+) activity"/>
    <property type="evidence" value="ECO:0007669"/>
    <property type="project" value="UniProtKB-UniRule"/>
</dbReference>
<feature type="domain" description="BRCT" evidence="16">
    <location>
        <begin position="599"/>
        <end position="675"/>
    </location>
</feature>
<dbReference type="InterPro" id="IPR001679">
    <property type="entry name" value="DNA_ligase"/>
</dbReference>
<dbReference type="PROSITE" id="PS01056">
    <property type="entry name" value="DNA_LIGASE_N2"/>
    <property type="match status" value="1"/>
</dbReference>
<evidence type="ECO:0000256" key="4">
    <source>
        <dbReference type="ARBA" id="ARBA00022598"/>
    </source>
</evidence>
<dbReference type="PROSITE" id="PS50172">
    <property type="entry name" value="BRCT"/>
    <property type="match status" value="1"/>
</dbReference>
<dbReference type="SUPFAM" id="SSF50249">
    <property type="entry name" value="Nucleic acid-binding proteins"/>
    <property type="match status" value="1"/>
</dbReference>
<dbReference type="InterPro" id="IPR010994">
    <property type="entry name" value="RuvA_2-like"/>
</dbReference>